<dbReference type="OrthoDB" id="27158at2759"/>
<evidence type="ECO:0008006" key="3">
    <source>
        <dbReference type="Google" id="ProtNLM"/>
    </source>
</evidence>
<dbReference type="SUPFAM" id="SSF50978">
    <property type="entry name" value="WD40 repeat-like"/>
    <property type="match status" value="1"/>
</dbReference>
<dbReference type="Proteomes" id="UP000008076">
    <property type="component" value="Unassembled WGS sequence"/>
</dbReference>
<protein>
    <recommendedName>
        <fullName evidence="3">Zinc finger domain containing protein</fullName>
    </recommendedName>
</protein>
<name>B0EU76_ENTDS</name>
<dbReference type="AlphaFoldDB" id="B0EU76"/>
<evidence type="ECO:0000313" key="2">
    <source>
        <dbReference type="Proteomes" id="UP000008076"/>
    </source>
</evidence>
<dbReference type="InterPro" id="IPR036322">
    <property type="entry name" value="WD40_repeat_dom_sf"/>
</dbReference>
<organism evidence="2">
    <name type="scientific">Entamoeba dispar (strain ATCC PRA-260 / SAW760)</name>
    <dbReference type="NCBI Taxonomy" id="370354"/>
    <lineage>
        <taxon>Eukaryota</taxon>
        <taxon>Amoebozoa</taxon>
        <taxon>Evosea</taxon>
        <taxon>Archamoebae</taxon>
        <taxon>Mastigamoebida</taxon>
        <taxon>Entamoebidae</taxon>
        <taxon>Entamoeba</taxon>
    </lineage>
</organism>
<dbReference type="EMBL" id="DS550851">
    <property type="protein sequence ID" value="EDR21912.1"/>
    <property type="molecule type" value="Genomic_DNA"/>
</dbReference>
<dbReference type="GeneID" id="5886593"/>
<sequence length="554" mass="63913">MDNDDRFNQVNTLIRKEGITIKGYCVNDKRMICFSDNNRIIYYNIDTQESIIHTPPPLMKSAPIISIDCYEDLILTISSDFTVLVIEIETYRVFYRQVISGATKGYFLSARIFTLYSNDKTLRVIEYPDTSILGFGQRGHVDVLSNSCLTHVTAKTKEVGQFMLATSKSVFLWLCDLNDEKMNRNESKYQSCIPPFTCPPTEYYLYKKIQSISSTPILQIEKKETLPHLCILHNNTISLYEERFDEGKFSIEIIQEIKVKSPISIICCDTIILTQYNNQIKVNQGNREKEIINNTPIEEIQNNDKMIVILTMNRFKSIDIPTEEEMIDEIENEEEQIKICIERKGTMKRKGKEIISKMAKEGKDCWEYAKELECVDTLIESTPDEQKEIIMNKIISEINEKGKKIEINKKNAWEIFVMGLKNKDSTISERIIGCYSNILDIASVISICIEYSRYSTIFTMYRSLGKKTIEAFRIVSHNILKHGITPTSLIEESMKNNIEMLITNAERCNAEGDDKEIIKIVFNNTYGMTLIEAGIIICKDKTIDVLRDIGERSY</sequence>
<accession>B0EU76</accession>
<keyword evidence="2" id="KW-1185">Reference proteome</keyword>
<proteinExistence type="predicted"/>
<reference evidence="2" key="1">
    <citation type="submission" date="2007-12" db="EMBL/GenBank/DDBJ databases">
        <title>Annotation of Entamoeba dispar SAW760.</title>
        <authorList>
            <person name="Lorenzi H."/>
            <person name="Inman J."/>
            <person name="Schobel S."/>
            <person name="Amedeo P."/>
            <person name="Caler E."/>
        </authorList>
    </citation>
    <scope>NUCLEOTIDE SEQUENCE [LARGE SCALE GENOMIC DNA]</scope>
    <source>
        <strain evidence="2">ATCC PRA-260 / SAW760</strain>
    </source>
</reference>
<dbReference type="KEGG" id="edi:EDI_266560"/>
<dbReference type="VEuPathDB" id="AmoebaDB:EDI_266560"/>
<dbReference type="RefSeq" id="XP_001741617.1">
    <property type="nucleotide sequence ID" value="XM_001741565.1"/>
</dbReference>
<evidence type="ECO:0000313" key="1">
    <source>
        <dbReference type="EMBL" id="EDR21912.1"/>
    </source>
</evidence>
<gene>
    <name evidence="1" type="ORF">EDI_266560</name>
</gene>
<dbReference type="OMA" id="YIEMCAS"/>